<evidence type="ECO:0000313" key="2">
    <source>
        <dbReference type="Proteomes" id="UP000290572"/>
    </source>
</evidence>
<keyword evidence="1" id="KW-0808">Transferase</keyword>
<dbReference type="EMBL" id="QBIY01012909">
    <property type="protein sequence ID" value="RXN14422.1"/>
    <property type="molecule type" value="Genomic_DNA"/>
</dbReference>
<reference evidence="1 2" key="1">
    <citation type="submission" date="2018-03" db="EMBL/GenBank/DDBJ databases">
        <title>Draft genome sequence of Rohu Carp (Labeo rohita).</title>
        <authorList>
            <person name="Das P."/>
            <person name="Kushwaha B."/>
            <person name="Joshi C.G."/>
            <person name="Kumar D."/>
            <person name="Nagpure N.S."/>
            <person name="Sahoo L."/>
            <person name="Das S.P."/>
            <person name="Bit A."/>
            <person name="Patnaik S."/>
            <person name="Meher P.K."/>
            <person name="Jayasankar P."/>
            <person name="Koringa P.G."/>
            <person name="Patel N.V."/>
            <person name="Hinsu A.T."/>
            <person name="Kumar R."/>
            <person name="Pandey M."/>
            <person name="Agarwal S."/>
            <person name="Srivastava S."/>
            <person name="Singh M."/>
            <person name="Iquebal M.A."/>
            <person name="Jaiswal S."/>
            <person name="Angadi U.B."/>
            <person name="Kumar N."/>
            <person name="Raza M."/>
            <person name="Shah T.M."/>
            <person name="Rai A."/>
            <person name="Jena J.K."/>
        </authorList>
    </citation>
    <scope>NUCLEOTIDE SEQUENCE [LARGE SCALE GENOMIC DNA]</scope>
    <source>
        <strain evidence="1">DASCIFA01</strain>
        <tissue evidence="1">Testis</tissue>
    </source>
</reference>
<organism evidence="1 2">
    <name type="scientific">Labeo rohita</name>
    <name type="common">Indian major carp</name>
    <name type="synonym">Cyprinus rohita</name>
    <dbReference type="NCBI Taxonomy" id="84645"/>
    <lineage>
        <taxon>Eukaryota</taxon>
        <taxon>Metazoa</taxon>
        <taxon>Chordata</taxon>
        <taxon>Craniata</taxon>
        <taxon>Vertebrata</taxon>
        <taxon>Euteleostomi</taxon>
        <taxon>Actinopterygii</taxon>
        <taxon>Neopterygii</taxon>
        <taxon>Teleostei</taxon>
        <taxon>Ostariophysi</taxon>
        <taxon>Cypriniformes</taxon>
        <taxon>Cyprinidae</taxon>
        <taxon>Labeoninae</taxon>
        <taxon>Labeonini</taxon>
        <taxon>Labeo</taxon>
    </lineage>
</organism>
<accession>A0A498M4T3</accession>
<keyword evidence="2" id="KW-1185">Reference proteome</keyword>
<comment type="caution">
    <text evidence="1">The sequence shown here is derived from an EMBL/GenBank/DDBJ whole genome shotgun (WGS) entry which is preliminary data.</text>
</comment>
<keyword evidence="1" id="KW-0695">RNA-directed DNA polymerase</keyword>
<dbReference type="AlphaFoldDB" id="A0A498M4T3"/>
<dbReference type="Proteomes" id="UP000290572">
    <property type="component" value="Unassembled WGS sequence"/>
</dbReference>
<keyword evidence="1" id="KW-0548">Nucleotidyltransferase</keyword>
<sequence>MHVVHRLGSPQGGVLSPILFLLSTRVCGSSQANGRVVKHADDTVLLALLSSSEYDDSHALLEFSACRDGAGLQGNISKTKGHANLLCIDPILVYVPPWRARGRRPARDELLNKCDASRRLALWLLDFLTGGQQKGPDKRTLAGCTSCIALGTQARTDELLNKCDASRRLALWLLDFLTGGQQRVRINGLWPDARRASLGNSSSEYDHSHALREFSAWRDGAGLQGNISKTKEMAI</sequence>
<protein>
    <submittedName>
        <fullName evidence="1">RNA-directed DNA polymerase from mobile element jockey-like protein</fullName>
    </submittedName>
</protein>
<proteinExistence type="predicted"/>
<dbReference type="GO" id="GO:0003964">
    <property type="term" value="F:RNA-directed DNA polymerase activity"/>
    <property type="evidence" value="ECO:0007669"/>
    <property type="project" value="UniProtKB-KW"/>
</dbReference>
<gene>
    <name evidence="1" type="ORF">ROHU_028701</name>
</gene>
<evidence type="ECO:0000313" key="1">
    <source>
        <dbReference type="EMBL" id="RXN14422.1"/>
    </source>
</evidence>
<name>A0A498M4T3_LABRO</name>